<evidence type="ECO:0000313" key="2">
    <source>
        <dbReference type="Proteomes" id="UP000033540"/>
    </source>
</evidence>
<reference evidence="1 2" key="1">
    <citation type="submission" date="2015-02" db="EMBL/GenBank/DDBJ databases">
        <title>Draft genome sequence of Aspergillus parasiticus SU-1.</title>
        <authorList>
            <person name="Yu J."/>
            <person name="Fedorova N."/>
            <person name="Yin Y."/>
            <person name="Losada L."/>
            <person name="Zafar N."/>
            <person name="Taujale R."/>
            <person name="Ehrlich K.C."/>
            <person name="Bhatnagar D."/>
            <person name="Cleveland T.E."/>
            <person name="Bennett J.W."/>
            <person name="Nierman W.C."/>
        </authorList>
    </citation>
    <scope>NUCLEOTIDE SEQUENCE [LARGE SCALE GENOMIC DNA]</scope>
    <source>
        <strain evidence="2">ATCC 56775 / NRRL 5862 / SRRC 143 / SU-1</strain>
    </source>
</reference>
<name>A0A0F0IKN2_ASPPU</name>
<protein>
    <submittedName>
        <fullName evidence="1">Uncharacterized protein</fullName>
    </submittedName>
</protein>
<comment type="caution">
    <text evidence="1">The sequence shown here is derived from an EMBL/GenBank/DDBJ whole genome shotgun (WGS) entry which is preliminary data.</text>
</comment>
<proteinExistence type="predicted"/>
<dbReference type="OrthoDB" id="4448397at2759"/>
<dbReference type="AlphaFoldDB" id="A0A0F0IKN2"/>
<gene>
    <name evidence="1" type="ORF">P875_00076266</name>
</gene>
<dbReference type="EMBL" id="JZEE01000051">
    <property type="protein sequence ID" value="KJK68260.1"/>
    <property type="molecule type" value="Genomic_DNA"/>
</dbReference>
<dbReference type="Proteomes" id="UP000033540">
    <property type="component" value="Unassembled WGS sequence"/>
</dbReference>
<evidence type="ECO:0000313" key="1">
    <source>
        <dbReference type="EMBL" id="KJK68260.1"/>
    </source>
</evidence>
<accession>A0A0F0IKN2</accession>
<sequence length="264" mass="30975">MLNFEQELRIRLDNFFRQHTGFSSYAHFLSVPPIFREEIFDQLLTTDTFLIMPDTDVRDAVLGDAILLCQKYITRDSAVTKEALETYYEKNHFQVWNAPYLAELLVYMDDRHSDPDEGFDPKLHVQHLTLGFEWDVLVEFGLGEDDPEATIEGVLGMLAECPKLKEVAFEIKGTPEGISRLRNIFDAHASQLRNLDERLRLNTDEGDIPAGLLLLEIPSDRQLPRRMIPHPWWDIDRTEEMELFEEDWWERLEHTEKIPMELLD</sequence>
<organism evidence="1 2">
    <name type="scientific">Aspergillus parasiticus (strain ATCC 56775 / NRRL 5862 / SRRC 143 / SU-1)</name>
    <dbReference type="NCBI Taxonomy" id="1403190"/>
    <lineage>
        <taxon>Eukaryota</taxon>
        <taxon>Fungi</taxon>
        <taxon>Dikarya</taxon>
        <taxon>Ascomycota</taxon>
        <taxon>Pezizomycotina</taxon>
        <taxon>Eurotiomycetes</taxon>
        <taxon>Eurotiomycetidae</taxon>
        <taxon>Eurotiales</taxon>
        <taxon>Aspergillaceae</taxon>
        <taxon>Aspergillus</taxon>
        <taxon>Aspergillus subgen. Circumdati</taxon>
    </lineage>
</organism>